<dbReference type="EMBL" id="BT088422">
    <property type="protein sequence ID" value="ACR38775.1"/>
    <property type="molecule type" value="mRNA"/>
</dbReference>
<dbReference type="HOGENOM" id="CLU_2137104_0_0_1"/>
<protein>
    <submittedName>
        <fullName evidence="1">Uncharacterized protein</fullName>
    </submittedName>
</protein>
<dbReference type="AlphaFoldDB" id="C4JC75"/>
<sequence length="113" mass="12389">MDRDGLGAWVYKKRELGQVGVCRGNRAGIGPPLRWTAARLSCVALLVPTTPPPPRPKPRVAVLCVWVTTLDKRVSMRSAGWRRRGCTCHSSRLQAAASLDMLPLATCIEGEEH</sequence>
<reference evidence="1" key="1">
    <citation type="journal article" date="2009" name="PLoS Genet.">
        <title>Sequencing, mapping, and analysis of 27,455 maize full-length cDNAs.</title>
        <authorList>
            <person name="Soderlund C."/>
            <person name="Descour A."/>
            <person name="Kudrna D."/>
            <person name="Bomhoff M."/>
            <person name="Boyd L."/>
            <person name="Currie J."/>
            <person name="Angelova A."/>
            <person name="Collura K."/>
            <person name="Wissotski M."/>
            <person name="Ashley E."/>
            <person name="Morrow D."/>
            <person name="Fernandes J."/>
            <person name="Walbot V."/>
            <person name="Yu Y."/>
        </authorList>
    </citation>
    <scope>NUCLEOTIDE SEQUENCE</scope>
    <source>
        <strain evidence="1">B73</strain>
    </source>
</reference>
<proteinExistence type="evidence at transcript level"/>
<accession>C4JC75</accession>
<name>C4JC75_MAIZE</name>
<evidence type="ECO:0000313" key="1">
    <source>
        <dbReference type="EMBL" id="ACR38775.1"/>
    </source>
</evidence>
<organism evidence="1">
    <name type="scientific">Zea mays</name>
    <name type="common">Maize</name>
    <dbReference type="NCBI Taxonomy" id="4577"/>
    <lineage>
        <taxon>Eukaryota</taxon>
        <taxon>Viridiplantae</taxon>
        <taxon>Streptophyta</taxon>
        <taxon>Embryophyta</taxon>
        <taxon>Tracheophyta</taxon>
        <taxon>Spermatophyta</taxon>
        <taxon>Magnoliopsida</taxon>
        <taxon>Liliopsida</taxon>
        <taxon>Poales</taxon>
        <taxon>Poaceae</taxon>
        <taxon>PACMAD clade</taxon>
        <taxon>Panicoideae</taxon>
        <taxon>Andropogonodae</taxon>
        <taxon>Andropogoneae</taxon>
        <taxon>Tripsacinae</taxon>
        <taxon>Zea</taxon>
    </lineage>
</organism>